<keyword evidence="3 8" id="KW-1134">Transmembrane beta strand</keyword>
<dbReference type="CDD" id="cd01347">
    <property type="entry name" value="ligand_gated_channel"/>
    <property type="match status" value="1"/>
</dbReference>
<evidence type="ECO:0000259" key="12">
    <source>
        <dbReference type="Pfam" id="PF07715"/>
    </source>
</evidence>
<dbReference type="InterPro" id="IPR037066">
    <property type="entry name" value="Plug_dom_sf"/>
</dbReference>
<gene>
    <name evidence="13" type="ORF">IDJ81_05435</name>
</gene>
<keyword evidence="7 8" id="KW-0998">Cell outer membrane</keyword>
<organism evidence="13 14">
    <name type="scientific">Tsuneonella flava</name>
    <dbReference type="NCBI Taxonomy" id="2055955"/>
    <lineage>
        <taxon>Bacteria</taxon>
        <taxon>Pseudomonadati</taxon>
        <taxon>Pseudomonadota</taxon>
        <taxon>Alphaproteobacteria</taxon>
        <taxon>Sphingomonadales</taxon>
        <taxon>Erythrobacteraceae</taxon>
        <taxon>Tsuneonella</taxon>
    </lineage>
</organism>
<evidence type="ECO:0000313" key="14">
    <source>
        <dbReference type="Proteomes" id="UP000663637"/>
    </source>
</evidence>
<dbReference type="PANTHER" id="PTHR30069:SF40">
    <property type="entry name" value="TONB-DEPENDENT RECEPTOR NMB0964-RELATED"/>
    <property type="match status" value="1"/>
</dbReference>
<reference evidence="13 14" key="1">
    <citation type="submission" date="2020-09" db="EMBL/GenBank/DDBJ databases">
        <title>Complete genome sequence of altererythrobacter flavus SS-21NJ, isolated from Dongying oil sludge in Shandong province.</title>
        <authorList>
            <person name="Sun S."/>
            <person name="Zhang Z."/>
        </authorList>
    </citation>
    <scope>NUCLEOTIDE SEQUENCE [LARGE SCALE GENOMIC DNA]</scope>
    <source>
        <strain evidence="13 14">SS-21NJ</strain>
    </source>
</reference>
<feature type="signal peptide" evidence="10">
    <location>
        <begin position="1"/>
        <end position="42"/>
    </location>
</feature>
<dbReference type="Proteomes" id="UP000663637">
    <property type="component" value="Chromosome"/>
</dbReference>
<dbReference type="Pfam" id="PF00593">
    <property type="entry name" value="TonB_dep_Rec_b-barrel"/>
    <property type="match status" value="1"/>
</dbReference>
<feature type="chain" id="PRO_5045855615" evidence="10">
    <location>
        <begin position="43"/>
        <end position="722"/>
    </location>
</feature>
<dbReference type="PROSITE" id="PS52016">
    <property type="entry name" value="TONB_DEPENDENT_REC_3"/>
    <property type="match status" value="1"/>
</dbReference>
<dbReference type="InterPro" id="IPR036942">
    <property type="entry name" value="Beta-barrel_TonB_sf"/>
</dbReference>
<evidence type="ECO:0000256" key="1">
    <source>
        <dbReference type="ARBA" id="ARBA00004571"/>
    </source>
</evidence>
<keyword evidence="6 8" id="KW-0472">Membrane</keyword>
<dbReference type="Gene3D" id="2.40.170.20">
    <property type="entry name" value="TonB-dependent receptor, beta-barrel domain"/>
    <property type="match status" value="1"/>
</dbReference>
<evidence type="ECO:0000256" key="3">
    <source>
        <dbReference type="ARBA" id="ARBA00022452"/>
    </source>
</evidence>
<name>A0ABX7KBB6_9SPHN</name>
<dbReference type="InterPro" id="IPR012910">
    <property type="entry name" value="Plug_dom"/>
</dbReference>
<keyword evidence="4 8" id="KW-0812">Transmembrane</keyword>
<sequence length="722" mass="76924">MLAFRFQRAIGAHVTIYHPAARPALALLLASSALALATPAFAGEADAPPNKGPSAAKANAAPDDDYHNDEIVVTASGLSQLDMLAGTSVLSGVELQRSLSGQLGDVLVNQPGVSMSGFAPGASRPVLRGFSGERVKLLIDGIGSIDASNVSNDHAVAIDPFNAERIDILRGPAVLLYGSQAIGGAVNVIDKRIPNRLPDEPIHIDALLSGNTVADSRQAAASIDAPLGDGFAVHVDGSYHKTSDVEIPGYAVAAPWRAELLTQADSVEATNPEFASSLRSQANQSGVLPNSATETYSVTGGVAFFQGDSNIGASVGYYDTYYGVPTRPGSEDPEAGHIGLRQWRGDLRADVALGDGLFSHLNSRVGFSHYTHTEFEGIDPGTTFNVEGIEARTELVQAERSGWSGSIGMQYTTRHMDIEGDEQLLPRNMLNQFAVFGLQQIPLGDLQLQLAGRYEHAGVSAPDLGAHKSFDNFSGALGLSYMVTEGLELGANANRVARAPSPEELFIDGYHESSQTYERGDPNLVSETAVGGELFARGRIGAAKVSLTGFYNRFSDYIYQQNTGEVIDDGPVYEYRQGDADYYGAEGELDLPLYDSETFGLKSELRASYVRAKLDDGSNVPMIPPLSLFGALQADVGTVSLRGEVAHAFEQSKVALNETPTDAYTFVNASVTWRPISGNNNVTVLLKADNIFNETGRLATSLTRDYTPLPGRNIEASVRLSF</sequence>
<keyword evidence="5 9" id="KW-0798">TonB box</keyword>
<evidence type="ECO:0000256" key="7">
    <source>
        <dbReference type="ARBA" id="ARBA00023237"/>
    </source>
</evidence>
<evidence type="ECO:0000256" key="9">
    <source>
        <dbReference type="RuleBase" id="RU003357"/>
    </source>
</evidence>
<dbReference type="PANTHER" id="PTHR30069">
    <property type="entry name" value="TONB-DEPENDENT OUTER MEMBRANE RECEPTOR"/>
    <property type="match status" value="1"/>
</dbReference>
<evidence type="ECO:0000256" key="4">
    <source>
        <dbReference type="ARBA" id="ARBA00022692"/>
    </source>
</evidence>
<accession>A0ABX7KBB6</accession>
<keyword evidence="13" id="KW-0675">Receptor</keyword>
<feature type="domain" description="TonB-dependent receptor plug" evidence="12">
    <location>
        <begin position="82"/>
        <end position="185"/>
    </location>
</feature>
<comment type="similarity">
    <text evidence="8 9">Belongs to the TonB-dependent receptor family.</text>
</comment>
<proteinExistence type="inferred from homology"/>
<evidence type="ECO:0000259" key="11">
    <source>
        <dbReference type="Pfam" id="PF00593"/>
    </source>
</evidence>
<evidence type="ECO:0000256" key="10">
    <source>
        <dbReference type="SAM" id="SignalP"/>
    </source>
</evidence>
<evidence type="ECO:0000256" key="8">
    <source>
        <dbReference type="PROSITE-ProRule" id="PRU01360"/>
    </source>
</evidence>
<protein>
    <submittedName>
        <fullName evidence="13">TonB-dependent receptor</fullName>
    </submittedName>
</protein>
<evidence type="ECO:0000256" key="6">
    <source>
        <dbReference type="ARBA" id="ARBA00023136"/>
    </source>
</evidence>
<feature type="domain" description="TonB-dependent receptor-like beta-barrel" evidence="11">
    <location>
        <begin position="294"/>
        <end position="691"/>
    </location>
</feature>
<keyword evidence="2 8" id="KW-0813">Transport</keyword>
<evidence type="ECO:0000256" key="2">
    <source>
        <dbReference type="ARBA" id="ARBA00022448"/>
    </source>
</evidence>
<keyword evidence="10" id="KW-0732">Signal</keyword>
<evidence type="ECO:0000256" key="5">
    <source>
        <dbReference type="ARBA" id="ARBA00023077"/>
    </source>
</evidence>
<dbReference type="Pfam" id="PF07715">
    <property type="entry name" value="Plug"/>
    <property type="match status" value="1"/>
</dbReference>
<dbReference type="InterPro" id="IPR039426">
    <property type="entry name" value="TonB-dep_rcpt-like"/>
</dbReference>
<dbReference type="InterPro" id="IPR000531">
    <property type="entry name" value="Beta-barrel_TonB"/>
</dbReference>
<keyword evidence="14" id="KW-1185">Reference proteome</keyword>
<dbReference type="Gene3D" id="2.170.130.10">
    <property type="entry name" value="TonB-dependent receptor, plug domain"/>
    <property type="match status" value="1"/>
</dbReference>
<evidence type="ECO:0000313" key="13">
    <source>
        <dbReference type="EMBL" id="QSB45555.1"/>
    </source>
</evidence>
<comment type="subcellular location">
    <subcellularLocation>
        <location evidence="1 8">Cell outer membrane</location>
        <topology evidence="1 8">Multi-pass membrane protein</topology>
    </subcellularLocation>
</comment>
<dbReference type="SUPFAM" id="SSF56935">
    <property type="entry name" value="Porins"/>
    <property type="match status" value="1"/>
</dbReference>
<dbReference type="EMBL" id="CP061510">
    <property type="protein sequence ID" value="QSB45555.1"/>
    <property type="molecule type" value="Genomic_DNA"/>
</dbReference>